<evidence type="ECO:0000259" key="5">
    <source>
        <dbReference type="Pfam" id="PF00535"/>
    </source>
</evidence>
<evidence type="ECO:0000256" key="2">
    <source>
        <dbReference type="ARBA" id="ARBA00022676"/>
    </source>
</evidence>
<dbReference type="InterPro" id="IPR029044">
    <property type="entry name" value="Nucleotide-diphossugar_trans"/>
</dbReference>
<keyword evidence="4" id="KW-1133">Transmembrane helix</keyword>
<keyword evidence="3 6" id="KW-0808">Transferase</keyword>
<accession>A0A1G9JR86</accession>
<reference evidence="7" key="1">
    <citation type="submission" date="2016-10" db="EMBL/GenBank/DDBJ databases">
        <authorList>
            <person name="Varghese N."/>
            <person name="Submissions S."/>
        </authorList>
    </citation>
    <scope>NUCLEOTIDE SEQUENCE [LARGE SCALE GENOMIC DNA]</scope>
    <source>
        <strain evidence="7">DSM 19886</strain>
    </source>
</reference>
<evidence type="ECO:0000313" key="7">
    <source>
        <dbReference type="Proteomes" id="UP000199440"/>
    </source>
</evidence>
<proteinExistence type="inferred from homology"/>
<keyword evidence="7" id="KW-1185">Reference proteome</keyword>
<dbReference type="SUPFAM" id="SSF53448">
    <property type="entry name" value="Nucleotide-diphospho-sugar transferases"/>
    <property type="match status" value="1"/>
</dbReference>
<gene>
    <name evidence="6" type="ORF">SAMN04488514_101678</name>
</gene>
<dbReference type="Gene3D" id="3.90.550.10">
    <property type="entry name" value="Spore Coat Polysaccharide Biosynthesis Protein SpsA, Chain A"/>
    <property type="match status" value="1"/>
</dbReference>
<sequence length="288" mass="33243">MKNVAVLYTCHNRKDKTLSSIRSLFEVEQIEPKNFSLDVYLTDDGSTDGTSEAIQKEFPQVHIISGDGQLYWAEGMRSSWKEALKGNYDAYLLLNDDVELYNNVFDQLAKTHKYSLDKLGMEGIYLGATEDKTKNQLTYSGSLLKNRFLYKLKRLPPNGQFQICDVGNANIMMVAGTVVDKIGILTEGYSHGMADYDYTLTAGKANIPVLIAPQYCGHCVNDHRDHYENFANKNFEERRKVLYNPTGLALSSYKKYTKKFFPFRYPFVVFFAWLKLYFPKIYLNYFRK</sequence>
<evidence type="ECO:0000256" key="3">
    <source>
        <dbReference type="ARBA" id="ARBA00022679"/>
    </source>
</evidence>
<dbReference type="GO" id="GO:0016757">
    <property type="term" value="F:glycosyltransferase activity"/>
    <property type="evidence" value="ECO:0007669"/>
    <property type="project" value="UniProtKB-KW"/>
</dbReference>
<keyword evidence="4" id="KW-0472">Membrane</keyword>
<keyword evidence="4" id="KW-0812">Transmembrane</keyword>
<evidence type="ECO:0000256" key="1">
    <source>
        <dbReference type="ARBA" id="ARBA00006739"/>
    </source>
</evidence>
<feature type="domain" description="Glycosyltransferase 2-like" evidence="5">
    <location>
        <begin position="9"/>
        <end position="110"/>
    </location>
</feature>
<dbReference type="EMBL" id="FNGV01000001">
    <property type="protein sequence ID" value="SDL40048.1"/>
    <property type="molecule type" value="Genomic_DNA"/>
</dbReference>
<comment type="similarity">
    <text evidence="1">Belongs to the glycosyltransferase 2 family.</text>
</comment>
<evidence type="ECO:0000313" key="6">
    <source>
        <dbReference type="EMBL" id="SDL40048.1"/>
    </source>
</evidence>
<keyword evidence="2" id="KW-0328">Glycosyltransferase</keyword>
<dbReference type="AlphaFoldDB" id="A0A1G9JR86"/>
<dbReference type="PANTHER" id="PTHR43179">
    <property type="entry name" value="RHAMNOSYLTRANSFERASE WBBL"/>
    <property type="match status" value="1"/>
</dbReference>
<dbReference type="OrthoDB" id="9771846at2"/>
<dbReference type="RefSeq" id="WP_089885254.1">
    <property type="nucleotide sequence ID" value="NZ_FNGV01000001.1"/>
</dbReference>
<dbReference type="Pfam" id="PF00535">
    <property type="entry name" value="Glycos_transf_2"/>
    <property type="match status" value="1"/>
</dbReference>
<dbReference type="Proteomes" id="UP000199440">
    <property type="component" value="Unassembled WGS sequence"/>
</dbReference>
<feature type="transmembrane region" description="Helical" evidence="4">
    <location>
        <begin position="260"/>
        <end position="278"/>
    </location>
</feature>
<dbReference type="STRING" id="192904.SAMN04488514_101678"/>
<dbReference type="InterPro" id="IPR001173">
    <property type="entry name" value="Glyco_trans_2-like"/>
</dbReference>
<evidence type="ECO:0000256" key="4">
    <source>
        <dbReference type="SAM" id="Phobius"/>
    </source>
</evidence>
<dbReference type="PANTHER" id="PTHR43179:SF12">
    <property type="entry name" value="GALACTOFURANOSYLTRANSFERASE GLFT2"/>
    <property type="match status" value="1"/>
</dbReference>
<organism evidence="6 7">
    <name type="scientific">Kriegella aquimaris</name>
    <dbReference type="NCBI Taxonomy" id="192904"/>
    <lineage>
        <taxon>Bacteria</taxon>
        <taxon>Pseudomonadati</taxon>
        <taxon>Bacteroidota</taxon>
        <taxon>Flavobacteriia</taxon>
        <taxon>Flavobacteriales</taxon>
        <taxon>Flavobacteriaceae</taxon>
        <taxon>Kriegella</taxon>
    </lineage>
</organism>
<protein>
    <submittedName>
        <fullName evidence="6">Glycosyltransferase, GT2 family</fullName>
    </submittedName>
</protein>
<name>A0A1G9JR86_9FLAO</name>